<keyword evidence="6" id="KW-1185">Reference proteome</keyword>
<dbReference type="PANTHER" id="PTHR21712">
    <property type="entry name" value="PRE-RRNA-PROCESSING PROTEIN FHL1"/>
    <property type="match status" value="1"/>
</dbReference>
<dbReference type="Proteomes" id="UP000232323">
    <property type="component" value="Unassembled WGS sequence"/>
</dbReference>
<gene>
    <name evidence="5" type="ORF">CEUSTIGMA_g9028.t1</name>
</gene>
<keyword evidence="1" id="KW-0539">Nucleus</keyword>
<feature type="domain" description="FHA" evidence="4">
    <location>
        <begin position="32"/>
        <end position="86"/>
    </location>
</feature>
<feature type="region of interest" description="Disordered" evidence="3">
    <location>
        <begin position="571"/>
        <end position="602"/>
    </location>
</feature>
<evidence type="ECO:0000256" key="3">
    <source>
        <dbReference type="SAM" id="MobiDB-lite"/>
    </source>
</evidence>
<feature type="coiled-coil region" evidence="2">
    <location>
        <begin position="501"/>
        <end position="548"/>
    </location>
</feature>
<feature type="compositionally biased region" description="Polar residues" evidence="3">
    <location>
        <begin position="150"/>
        <end position="161"/>
    </location>
</feature>
<protein>
    <recommendedName>
        <fullName evidence="4">FHA domain-containing protein</fullName>
    </recommendedName>
</protein>
<dbReference type="GO" id="GO:0043565">
    <property type="term" value="F:sequence-specific DNA binding"/>
    <property type="evidence" value="ECO:0007669"/>
    <property type="project" value="TreeGrafter"/>
</dbReference>
<keyword evidence="2" id="KW-0175">Coiled coil</keyword>
<evidence type="ECO:0000256" key="2">
    <source>
        <dbReference type="SAM" id="Coils"/>
    </source>
</evidence>
<feature type="compositionally biased region" description="Polar residues" evidence="3">
    <location>
        <begin position="233"/>
        <end position="255"/>
    </location>
</feature>
<accession>A0A250XFN4</accession>
<dbReference type="Gene3D" id="2.60.200.20">
    <property type="match status" value="1"/>
</dbReference>
<name>A0A250XFN4_9CHLO</name>
<feature type="compositionally biased region" description="Polar residues" evidence="3">
    <location>
        <begin position="210"/>
        <end position="219"/>
    </location>
</feature>
<dbReference type="STRING" id="1157962.A0A250XFN4"/>
<dbReference type="InterPro" id="IPR008984">
    <property type="entry name" value="SMAD_FHA_dom_sf"/>
</dbReference>
<feature type="region of interest" description="Disordered" evidence="3">
    <location>
        <begin position="413"/>
        <end position="490"/>
    </location>
</feature>
<evidence type="ECO:0000313" key="6">
    <source>
        <dbReference type="Proteomes" id="UP000232323"/>
    </source>
</evidence>
<comment type="caution">
    <text evidence="5">The sequence shown here is derived from an EMBL/GenBank/DDBJ whole genome shotgun (WGS) entry which is preliminary data.</text>
</comment>
<dbReference type="CDD" id="cd22701">
    <property type="entry name" value="FHA_FKH1-like"/>
    <property type="match status" value="1"/>
</dbReference>
<feature type="region of interest" description="Disordered" evidence="3">
    <location>
        <begin position="119"/>
        <end position="161"/>
    </location>
</feature>
<reference evidence="5 6" key="1">
    <citation type="submission" date="2017-08" db="EMBL/GenBank/DDBJ databases">
        <title>Acidophilic green algal genome provides insights into adaptation to an acidic environment.</title>
        <authorList>
            <person name="Hirooka S."/>
            <person name="Hirose Y."/>
            <person name="Kanesaki Y."/>
            <person name="Higuchi S."/>
            <person name="Fujiwara T."/>
            <person name="Onuma R."/>
            <person name="Era A."/>
            <person name="Ohbayashi R."/>
            <person name="Uzuka A."/>
            <person name="Nozaki H."/>
            <person name="Yoshikawa H."/>
            <person name="Miyagishima S.Y."/>
        </authorList>
    </citation>
    <scope>NUCLEOTIDE SEQUENCE [LARGE SCALE GENOMIC DNA]</scope>
    <source>
        <strain evidence="5 6">NIES-2499</strain>
    </source>
</reference>
<dbReference type="SUPFAM" id="SSF49879">
    <property type="entry name" value="SMAD/FHA domain"/>
    <property type="match status" value="1"/>
</dbReference>
<dbReference type="InterPro" id="IPR045178">
    <property type="entry name" value="Fhl1/FHA1"/>
</dbReference>
<dbReference type="GO" id="GO:0060962">
    <property type="term" value="P:regulation of ribosomal protein gene transcription by RNA polymerase II"/>
    <property type="evidence" value="ECO:0007669"/>
    <property type="project" value="InterPro"/>
</dbReference>
<proteinExistence type="predicted"/>
<sequence>MPIDPDDPRIQKVAYAKLLGEGIEVFIRKLEITLGRTTKSMPLDVVLGDNMNISRQHAKINYNLETRNFELSVMGKNGVSVNGTLYTPMSPPQPLRSQDLLSVGEKSFYFLLPRKTPPPSYSKRLSMGALSSPSPKKTKKEAAPPPATGSALQGSQQPGDASTIMTMAPAINPAPTTPPLIPTGLPAGTAAAAAAVQEFSAAGVAPGPPISNSTLNHSSVPPPNPDTILPKSIQGSSDQHVASNTSELLSHTPTAVTPPASYVRAPPTLQPTMTPNMTPHPQAITAQASGLPGSNQAPGHVLSNGNLPQWQQQQQATTSATSVGMNMLVMNQLIATQKQQQAAAASNPLPNSGVMSMLLSQFMANKQQQQQQQVPPSLAAVSAASLNQSQQQLQQMGLLRQAGMMNALSSAGATSGQQQLGGLAPGQQQQLGGLAPGQQQQLGGLAPGQQQQLGGLEPGQQQQLGGLAPGQQQQLGGLTGMGSAEAASAGGTTSSATMAAASLLLQQQQQQQVQLQQLQQQQQQQVQLQQLQQQQQQQQRVMMQQQIMQQMKQQIEQQFLARQQVVTPPLNNVLPSGSVQPPAGSNQSHLSMQQHQRFGQNQ</sequence>
<dbReference type="PROSITE" id="PS50006">
    <property type="entry name" value="FHA_DOMAIN"/>
    <property type="match status" value="1"/>
</dbReference>
<evidence type="ECO:0000313" key="5">
    <source>
        <dbReference type="EMBL" id="GAX81600.1"/>
    </source>
</evidence>
<dbReference type="OrthoDB" id="691130at2759"/>
<organism evidence="5 6">
    <name type="scientific">Chlamydomonas eustigma</name>
    <dbReference type="NCBI Taxonomy" id="1157962"/>
    <lineage>
        <taxon>Eukaryota</taxon>
        <taxon>Viridiplantae</taxon>
        <taxon>Chlorophyta</taxon>
        <taxon>core chlorophytes</taxon>
        <taxon>Chlorophyceae</taxon>
        <taxon>CS clade</taxon>
        <taxon>Chlamydomonadales</taxon>
        <taxon>Chlamydomonadaceae</taxon>
        <taxon>Chlamydomonas</taxon>
    </lineage>
</organism>
<evidence type="ECO:0000256" key="1">
    <source>
        <dbReference type="ARBA" id="ARBA00023242"/>
    </source>
</evidence>
<dbReference type="Pfam" id="PF00498">
    <property type="entry name" value="FHA"/>
    <property type="match status" value="1"/>
</dbReference>
<dbReference type="InterPro" id="IPR000253">
    <property type="entry name" value="FHA_dom"/>
</dbReference>
<dbReference type="AlphaFoldDB" id="A0A250XFN4"/>
<feature type="region of interest" description="Disordered" evidence="3">
    <location>
        <begin position="207"/>
        <end position="261"/>
    </location>
</feature>
<feature type="compositionally biased region" description="Low complexity" evidence="3">
    <location>
        <begin position="416"/>
        <end position="490"/>
    </location>
</feature>
<dbReference type="PANTHER" id="PTHR21712:SF29">
    <property type="entry name" value="PRE-RRNA-PROCESSING PROTEIN FHL1"/>
    <property type="match status" value="1"/>
</dbReference>
<dbReference type="EMBL" id="BEGY01000067">
    <property type="protein sequence ID" value="GAX81600.1"/>
    <property type="molecule type" value="Genomic_DNA"/>
</dbReference>
<evidence type="ECO:0000259" key="4">
    <source>
        <dbReference type="PROSITE" id="PS50006"/>
    </source>
</evidence>
<dbReference type="GO" id="GO:0005634">
    <property type="term" value="C:nucleus"/>
    <property type="evidence" value="ECO:0007669"/>
    <property type="project" value="TreeGrafter"/>
</dbReference>